<keyword evidence="5 6" id="KW-0472">Membrane</keyword>
<feature type="transmembrane region" description="Helical" evidence="6">
    <location>
        <begin position="302"/>
        <end position="321"/>
    </location>
</feature>
<feature type="transmembrane region" description="Helical" evidence="6">
    <location>
        <begin position="110"/>
        <end position="131"/>
    </location>
</feature>
<evidence type="ECO:0000256" key="4">
    <source>
        <dbReference type="ARBA" id="ARBA00022989"/>
    </source>
</evidence>
<comment type="caution">
    <text evidence="7">The sequence shown here is derived from an EMBL/GenBank/DDBJ whole genome shotgun (WGS) entry which is preliminary data.</text>
</comment>
<dbReference type="CDD" id="cd06580">
    <property type="entry name" value="TM_PBP1_transp_TpRbsC_like"/>
    <property type="match status" value="1"/>
</dbReference>
<name>A0ABX0X0R0_9PROT</name>
<feature type="transmembrane region" description="Helical" evidence="6">
    <location>
        <begin position="85"/>
        <end position="104"/>
    </location>
</feature>
<evidence type="ECO:0000313" key="8">
    <source>
        <dbReference type="Proteomes" id="UP000556869"/>
    </source>
</evidence>
<evidence type="ECO:0000256" key="2">
    <source>
        <dbReference type="ARBA" id="ARBA00022475"/>
    </source>
</evidence>
<keyword evidence="3 6" id="KW-0812">Transmembrane</keyword>
<dbReference type="RefSeq" id="WP_064780956.1">
    <property type="nucleotide sequence ID" value="NZ_BAAAEQ010000002.1"/>
</dbReference>
<dbReference type="PANTHER" id="PTHR47089:SF1">
    <property type="entry name" value="GUANOSINE ABC TRANSPORTER PERMEASE PROTEIN NUPP"/>
    <property type="match status" value="1"/>
</dbReference>
<protein>
    <submittedName>
        <fullName evidence="7">Simple sugar transport system permease protein</fullName>
    </submittedName>
</protein>
<dbReference type="EMBL" id="JAATJD010000002">
    <property type="protein sequence ID" value="NJB75228.1"/>
    <property type="molecule type" value="Genomic_DNA"/>
</dbReference>
<organism evidence="7 8">
    <name type="scientific">Thalassospira tepidiphila</name>
    <dbReference type="NCBI Taxonomy" id="393657"/>
    <lineage>
        <taxon>Bacteria</taxon>
        <taxon>Pseudomonadati</taxon>
        <taxon>Pseudomonadota</taxon>
        <taxon>Alphaproteobacteria</taxon>
        <taxon>Rhodospirillales</taxon>
        <taxon>Thalassospiraceae</taxon>
        <taxon>Thalassospira</taxon>
    </lineage>
</organism>
<gene>
    <name evidence="7" type="ORF">GGR96_002320</name>
</gene>
<dbReference type="Pfam" id="PF02653">
    <property type="entry name" value="BPD_transp_2"/>
    <property type="match status" value="1"/>
</dbReference>
<accession>A0ABX0X0R0</accession>
<reference evidence="7 8" key="1">
    <citation type="submission" date="2020-03" db="EMBL/GenBank/DDBJ databases">
        <title>Genomic Encyclopedia of Type Strains, Phase IV (KMG-IV): sequencing the most valuable type-strain genomes for metagenomic binning, comparative biology and taxonomic classification.</title>
        <authorList>
            <person name="Goeker M."/>
        </authorList>
    </citation>
    <scope>NUCLEOTIDE SEQUENCE [LARGE SCALE GENOMIC DNA]</scope>
    <source>
        <strain evidence="7 8">DSM 18888</strain>
    </source>
</reference>
<keyword evidence="7" id="KW-0813">Transport</keyword>
<feature type="transmembrane region" description="Helical" evidence="6">
    <location>
        <begin position="204"/>
        <end position="222"/>
    </location>
</feature>
<keyword evidence="2" id="KW-1003">Cell membrane</keyword>
<sequence length="372" mass="40547">MSKTVELPRWIDVGALPLLNLLLALVVSGLVVLAIGENPIQVVEILLYGAFGYEEAWGYTLYYTTNFIFTGLAFAVAFHCGLFNIGAEGQAYIGGLGVTLAALYLDFLPFPIMLVVAMLAAMIFGAAWAYIPAYLQARRGSHVVITTIMFNFIASSLMVYLLVNVLRPEGSMTPESEQIAEHLRLPFIHDIAGALGIEMASSPLNLSFVYAIVISVMVWLFIWHTRWGYAIRTVGANAVAATYAGLEPGRFIIIAMMISGALSSFVALNEVMGVQHRLLIDFTAGYGFVGIAVALMGRNHPFGIFLAALLFGMLYQGGAELSFEIPTISNDMVVVIQGLVILFTGAMEHMFRPRVTKIYTAWRLHQDAGEAA</sequence>
<feature type="transmembrane region" description="Helical" evidence="6">
    <location>
        <begin position="278"/>
        <end position="296"/>
    </location>
</feature>
<comment type="subcellular location">
    <subcellularLocation>
        <location evidence="1">Cell membrane</location>
        <topology evidence="1">Multi-pass membrane protein</topology>
    </subcellularLocation>
</comment>
<keyword evidence="7" id="KW-0762">Sugar transport</keyword>
<feature type="transmembrane region" description="Helical" evidence="6">
    <location>
        <begin position="12"/>
        <end position="36"/>
    </location>
</feature>
<feature type="transmembrane region" description="Helical" evidence="6">
    <location>
        <begin position="252"/>
        <end position="271"/>
    </location>
</feature>
<dbReference type="Proteomes" id="UP000556869">
    <property type="component" value="Unassembled WGS sequence"/>
</dbReference>
<dbReference type="PANTHER" id="PTHR47089">
    <property type="entry name" value="ABC TRANSPORTER, PERMEASE PROTEIN"/>
    <property type="match status" value="1"/>
</dbReference>
<proteinExistence type="predicted"/>
<evidence type="ECO:0000256" key="3">
    <source>
        <dbReference type="ARBA" id="ARBA00022692"/>
    </source>
</evidence>
<evidence type="ECO:0000256" key="6">
    <source>
        <dbReference type="SAM" id="Phobius"/>
    </source>
</evidence>
<evidence type="ECO:0000256" key="1">
    <source>
        <dbReference type="ARBA" id="ARBA00004651"/>
    </source>
</evidence>
<feature type="transmembrane region" description="Helical" evidence="6">
    <location>
        <begin position="143"/>
        <end position="163"/>
    </location>
</feature>
<evidence type="ECO:0000256" key="5">
    <source>
        <dbReference type="ARBA" id="ARBA00023136"/>
    </source>
</evidence>
<keyword evidence="8" id="KW-1185">Reference proteome</keyword>
<evidence type="ECO:0000313" key="7">
    <source>
        <dbReference type="EMBL" id="NJB75228.1"/>
    </source>
</evidence>
<dbReference type="InterPro" id="IPR001851">
    <property type="entry name" value="ABC_transp_permease"/>
</dbReference>
<feature type="transmembrane region" description="Helical" evidence="6">
    <location>
        <begin position="333"/>
        <end position="351"/>
    </location>
</feature>
<feature type="transmembrane region" description="Helical" evidence="6">
    <location>
        <begin position="56"/>
        <end position="78"/>
    </location>
</feature>
<keyword evidence="4 6" id="KW-1133">Transmembrane helix</keyword>